<gene>
    <name evidence="7" type="ORF">PPERSA_11041</name>
</gene>
<dbReference type="OrthoDB" id="5574975at2759"/>
<dbReference type="InterPro" id="IPR026825">
    <property type="entry name" value="Vac14"/>
</dbReference>
<dbReference type="InterPro" id="IPR011989">
    <property type="entry name" value="ARM-like"/>
</dbReference>
<dbReference type="InterPro" id="IPR016024">
    <property type="entry name" value="ARM-type_fold"/>
</dbReference>
<dbReference type="GO" id="GO:0070772">
    <property type="term" value="C:PAS complex"/>
    <property type="evidence" value="ECO:0007669"/>
    <property type="project" value="InterPro"/>
</dbReference>
<dbReference type="InParanoid" id="A0A0V0QZ39"/>
<dbReference type="SUPFAM" id="SSF48371">
    <property type="entry name" value="ARM repeat"/>
    <property type="match status" value="1"/>
</dbReference>
<feature type="domain" description="Vacuolar protein 14 C-terminal Fig4-binding" evidence="6">
    <location>
        <begin position="515"/>
        <end position="639"/>
    </location>
</feature>
<dbReference type="PANTHER" id="PTHR16023:SF0">
    <property type="entry name" value="PROTEIN VAC14 HOMOLOG"/>
    <property type="match status" value="1"/>
</dbReference>
<dbReference type="OMA" id="QCYQHVS"/>
<proteinExistence type="inferred from homology"/>
<evidence type="ECO:0000256" key="2">
    <source>
        <dbReference type="ARBA" id="ARBA00010225"/>
    </source>
</evidence>
<comment type="similarity">
    <text evidence="2">Belongs to the VAC14 family.</text>
</comment>
<accession>A0A0V0QZ39</accession>
<evidence type="ECO:0000256" key="4">
    <source>
        <dbReference type="ARBA" id="ARBA00023136"/>
    </source>
</evidence>
<dbReference type="Pfam" id="PF11916">
    <property type="entry name" value="Vac14_Fig4_bd"/>
    <property type="match status" value="1"/>
</dbReference>
<dbReference type="FunCoup" id="A0A0V0QZ39">
    <property type="interactions" value="435"/>
</dbReference>
<dbReference type="PANTHER" id="PTHR16023">
    <property type="entry name" value="TAX1 BINDING PROTEIN-RELATED"/>
    <property type="match status" value="1"/>
</dbReference>
<evidence type="ECO:0000259" key="6">
    <source>
        <dbReference type="Pfam" id="PF11916"/>
    </source>
</evidence>
<comment type="caution">
    <text evidence="7">The sequence shown here is derived from an EMBL/GenBank/DDBJ whole genome shotgun (WGS) entry which is preliminary data.</text>
</comment>
<dbReference type="GO" id="GO:0006661">
    <property type="term" value="P:phosphatidylinositol biosynthetic process"/>
    <property type="evidence" value="ECO:0007669"/>
    <property type="project" value="InterPro"/>
</dbReference>
<evidence type="ECO:0000313" key="8">
    <source>
        <dbReference type="Proteomes" id="UP000054937"/>
    </source>
</evidence>
<comment type="subcellular location">
    <subcellularLocation>
        <location evidence="1">Endomembrane system</location>
    </subcellularLocation>
</comment>
<keyword evidence="4" id="KW-0472">Membrane</keyword>
<dbReference type="Pfam" id="PF12755">
    <property type="entry name" value="Vac14_Fab1_bd"/>
    <property type="match status" value="1"/>
</dbReference>
<protein>
    <submittedName>
        <fullName evidence="7">Armadillo-type fold</fullName>
    </submittedName>
</protein>
<dbReference type="EMBL" id="LDAU01000082">
    <property type="protein sequence ID" value="KRX07492.1"/>
    <property type="molecule type" value="Genomic_DNA"/>
</dbReference>
<name>A0A0V0QZ39_PSEPJ</name>
<evidence type="ECO:0000313" key="7">
    <source>
        <dbReference type="EMBL" id="KRX07492.1"/>
    </source>
</evidence>
<feature type="compositionally biased region" description="Low complexity" evidence="5">
    <location>
        <begin position="346"/>
        <end position="362"/>
    </location>
</feature>
<organism evidence="7 8">
    <name type="scientific">Pseudocohnilembus persalinus</name>
    <name type="common">Ciliate</name>
    <dbReference type="NCBI Taxonomy" id="266149"/>
    <lineage>
        <taxon>Eukaryota</taxon>
        <taxon>Sar</taxon>
        <taxon>Alveolata</taxon>
        <taxon>Ciliophora</taxon>
        <taxon>Intramacronucleata</taxon>
        <taxon>Oligohymenophorea</taxon>
        <taxon>Scuticociliatia</taxon>
        <taxon>Philasterida</taxon>
        <taxon>Pseudocohnilembidae</taxon>
        <taxon>Pseudocohnilembus</taxon>
    </lineage>
</organism>
<evidence type="ECO:0000256" key="3">
    <source>
        <dbReference type="ARBA" id="ARBA00022737"/>
    </source>
</evidence>
<keyword evidence="8" id="KW-1185">Reference proteome</keyword>
<dbReference type="Gene3D" id="1.25.10.10">
    <property type="entry name" value="Leucine-rich Repeat Variant"/>
    <property type="match status" value="1"/>
</dbReference>
<reference evidence="7 8" key="1">
    <citation type="journal article" date="2015" name="Sci. Rep.">
        <title>Genome of the facultative scuticociliatosis pathogen Pseudocohnilembus persalinus provides insight into its virulence through horizontal gene transfer.</title>
        <authorList>
            <person name="Xiong J."/>
            <person name="Wang G."/>
            <person name="Cheng J."/>
            <person name="Tian M."/>
            <person name="Pan X."/>
            <person name="Warren A."/>
            <person name="Jiang C."/>
            <person name="Yuan D."/>
            <person name="Miao W."/>
        </authorList>
    </citation>
    <scope>NUCLEOTIDE SEQUENCE [LARGE SCALE GENOMIC DNA]</scope>
    <source>
        <strain evidence="7">36N120E</strain>
    </source>
</reference>
<dbReference type="AlphaFoldDB" id="A0A0V0QZ39"/>
<sequence>MNETEFPQGVLKNIQDRSQEKRAQGAKSIEDTVRKIVKQKANDQRISQIIDFFRLNFIQGENNPAKKRGALKVYSSVAQALGEDFSIAEKHVKNLTNIVISQLDDHDKKIQVSALESLYFICKSLREVVLLNFNNIFDKLVDKFGHQFDEEVRKGTQQLEDILKQIINESLPETKYFSLKEFMPILSTKIKANHPIIRSMIIKWIEVFDQIPNVNIIDYLPKLLEDLFLMLGEQNVKNLAQKCLHDFLNQIKESQSQNAYLLQNYDENKNQPDIHNEIVNILIKIYKNEKQNQIIKLTAIEWINEYLLLFLHNQEQQQIMRQTNYSEYYQQDTSQIQEDSKNYDTNNDNINQSKNSNIQQQQSQNLSKLEKSVLNKLPLIIEATLINISNDEEEIRNKSVKTNDLLLKIVATHSEIDTEDIWQILKNMFGSKKGKTAEKSLQWMRSLLKNNQKNQKTFPAIDEILKKLIDKLNNFEGDQVQNVLDVLGNIMNDQYFDKVIENILNVCYNGKKDDLDRKSDIIVKKLCSNQDSRKVFQSFANQLKNYQDIEFVATFLQSLDNILLTDKQLGDVRNLLKNMNYEPEKFEKAKHLFENLFQIWSFNPVSTITLCLLAQQYDLAYKIIQSFAEIEIDQNMIYNKELVQNQKDRKKSNTSNQNKEIKIL</sequence>
<keyword evidence="3" id="KW-0677">Repeat</keyword>
<evidence type="ECO:0000256" key="5">
    <source>
        <dbReference type="SAM" id="MobiDB-lite"/>
    </source>
</evidence>
<evidence type="ECO:0000256" key="1">
    <source>
        <dbReference type="ARBA" id="ARBA00004308"/>
    </source>
</evidence>
<dbReference type="GO" id="GO:0010008">
    <property type="term" value="C:endosome membrane"/>
    <property type="evidence" value="ECO:0007669"/>
    <property type="project" value="TreeGrafter"/>
</dbReference>
<feature type="region of interest" description="Disordered" evidence="5">
    <location>
        <begin position="332"/>
        <end position="362"/>
    </location>
</feature>
<dbReference type="Proteomes" id="UP000054937">
    <property type="component" value="Unassembled WGS sequence"/>
</dbReference>
<dbReference type="InterPro" id="IPR021841">
    <property type="entry name" value="VAC14_Fig4p-bd"/>
</dbReference>